<reference evidence="6 7" key="1">
    <citation type="submission" date="2018-09" db="EMBL/GenBank/DDBJ databases">
        <title>Isolation, diversity and antifungal activity of actinobacteria from wheat.</title>
        <authorList>
            <person name="Han C."/>
        </authorList>
    </citation>
    <scope>NUCLEOTIDE SEQUENCE [LARGE SCALE GENOMIC DNA]</scope>
    <source>
        <strain evidence="6 7">NEAU-YY265</strain>
    </source>
</reference>
<evidence type="ECO:0000313" key="6">
    <source>
        <dbReference type="EMBL" id="RIQ36733.1"/>
    </source>
</evidence>
<feature type="domain" description="HTH tetR-type" evidence="5">
    <location>
        <begin position="16"/>
        <end position="76"/>
    </location>
</feature>
<dbReference type="Pfam" id="PF00440">
    <property type="entry name" value="TetR_N"/>
    <property type="match status" value="1"/>
</dbReference>
<dbReference type="AlphaFoldDB" id="A0A418KX89"/>
<keyword evidence="7" id="KW-1185">Reference proteome</keyword>
<dbReference type="RefSeq" id="WP_119658239.1">
    <property type="nucleotide sequence ID" value="NZ_QUAL01000016.1"/>
</dbReference>
<dbReference type="PRINTS" id="PR00455">
    <property type="entry name" value="HTHTETR"/>
</dbReference>
<dbReference type="InterPro" id="IPR009057">
    <property type="entry name" value="Homeodomain-like_sf"/>
</dbReference>
<dbReference type="GO" id="GO:0003677">
    <property type="term" value="F:DNA binding"/>
    <property type="evidence" value="ECO:0007669"/>
    <property type="project" value="UniProtKB-UniRule"/>
</dbReference>
<protein>
    <submittedName>
        <fullName evidence="6">TetR/AcrR family transcriptional regulator</fullName>
    </submittedName>
</protein>
<comment type="caution">
    <text evidence="6">The sequence shown here is derived from an EMBL/GenBank/DDBJ whole genome shotgun (WGS) entry which is preliminary data.</text>
</comment>
<evidence type="ECO:0000259" key="5">
    <source>
        <dbReference type="PROSITE" id="PS50977"/>
    </source>
</evidence>
<accession>A0A418KX89</accession>
<dbReference type="OrthoDB" id="9805134at2"/>
<sequence>MSTGGAVSPTKIEQRQATVHALLTEGRRQFARDGYAAVSLAGIVDALGLTKGALYHHFPGKAALFRAVVEQVQEQVAARVVAAAEAAPGSWRQLTAGCEAFLRASADPEVQRIMLIDGPAVLGWDVWRALDDASSGRHLREALQAVIDDGVIAPQPVEPLMHLLSGAMNEAALWLARSDDPRDLDDTVAALHSLLDALRSPANGAT</sequence>
<dbReference type="PANTHER" id="PTHR47506">
    <property type="entry name" value="TRANSCRIPTIONAL REGULATORY PROTEIN"/>
    <property type="match status" value="1"/>
</dbReference>
<dbReference type="Proteomes" id="UP000284057">
    <property type="component" value="Unassembled WGS sequence"/>
</dbReference>
<evidence type="ECO:0000313" key="7">
    <source>
        <dbReference type="Proteomes" id="UP000284057"/>
    </source>
</evidence>
<organism evidence="6 7">
    <name type="scientific">Jiangella rhizosphaerae</name>
    <dbReference type="NCBI Taxonomy" id="2293569"/>
    <lineage>
        <taxon>Bacteria</taxon>
        <taxon>Bacillati</taxon>
        <taxon>Actinomycetota</taxon>
        <taxon>Actinomycetes</taxon>
        <taxon>Jiangellales</taxon>
        <taxon>Jiangellaceae</taxon>
        <taxon>Jiangella</taxon>
    </lineage>
</organism>
<feature type="DNA-binding region" description="H-T-H motif" evidence="4">
    <location>
        <begin position="39"/>
        <end position="58"/>
    </location>
</feature>
<dbReference type="Gene3D" id="1.10.357.10">
    <property type="entry name" value="Tetracycline Repressor, domain 2"/>
    <property type="match status" value="1"/>
</dbReference>
<keyword evidence="2 4" id="KW-0238">DNA-binding</keyword>
<evidence type="ECO:0000256" key="4">
    <source>
        <dbReference type="PROSITE-ProRule" id="PRU00335"/>
    </source>
</evidence>
<dbReference type="InterPro" id="IPR001647">
    <property type="entry name" value="HTH_TetR"/>
</dbReference>
<dbReference type="SUPFAM" id="SSF46689">
    <property type="entry name" value="Homeodomain-like"/>
    <property type="match status" value="1"/>
</dbReference>
<gene>
    <name evidence="6" type="ORF">DY240_01670</name>
</gene>
<evidence type="ECO:0000256" key="2">
    <source>
        <dbReference type="ARBA" id="ARBA00023125"/>
    </source>
</evidence>
<proteinExistence type="predicted"/>
<dbReference type="PROSITE" id="PS50977">
    <property type="entry name" value="HTH_TETR_2"/>
    <property type="match status" value="1"/>
</dbReference>
<name>A0A418KX89_9ACTN</name>
<dbReference type="PANTHER" id="PTHR47506:SF1">
    <property type="entry name" value="HTH-TYPE TRANSCRIPTIONAL REGULATOR YJDC"/>
    <property type="match status" value="1"/>
</dbReference>
<dbReference type="EMBL" id="QUAL01000016">
    <property type="protein sequence ID" value="RIQ36733.1"/>
    <property type="molecule type" value="Genomic_DNA"/>
</dbReference>
<evidence type="ECO:0000256" key="1">
    <source>
        <dbReference type="ARBA" id="ARBA00023015"/>
    </source>
</evidence>
<dbReference type="InterPro" id="IPR049484">
    <property type="entry name" value="Rv0078-like_C"/>
</dbReference>
<dbReference type="Pfam" id="PF21351">
    <property type="entry name" value="TetR_C_41"/>
    <property type="match status" value="1"/>
</dbReference>
<dbReference type="InterPro" id="IPR023772">
    <property type="entry name" value="DNA-bd_HTH_TetR-type_CS"/>
</dbReference>
<evidence type="ECO:0000256" key="3">
    <source>
        <dbReference type="ARBA" id="ARBA00023163"/>
    </source>
</evidence>
<dbReference type="PROSITE" id="PS01081">
    <property type="entry name" value="HTH_TETR_1"/>
    <property type="match status" value="1"/>
</dbReference>
<keyword evidence="3" id="KW-0804">Transcription</keyword>
<keyword evidence="1" id="KW-0805">Transcription regulation</keyword>